<proteinExistence type="predicted"/>
<organism evidence="4 5">
    <name type="scientific">Meganyctiphanes norvegica</name>
    <name type="common">Northern krill</name>
    <name type="synonym">Thysanopoda norvegica</name>
    <dbReference type="NCBI Taxonomy" id="48144"/>
    <lineage>
        <taxon>Eukaryota</taxon>
        <taxon>Metazoa</taxon>
        <taxon>Ecdysozoa</taxon>
        <taxon>Arthropoda</taxon>
        <taxon>Crustacea</taxon>
        <taxon>Multicrustacea</taxon>
        <taxon>Malacostraca</taxon>
        <taxon>Eumalacostraca</taxon>
        <taxon>Eucarida</taxon>
        <taxon>Euphausiacea</taxon>
        <taxon>Euphausiidae</taxon>
        <taxon>Meganyctiphanes</taxon>
    </lineage>
</organism>
<accession>A0AAV2PW25</accession>
<comment type="caution">
    <text evidence="1">Lacks conserved residue(s) required for the propagation of feature annotation.</text>
</comment>
<feature type="domain" description="ShKT" evidence="3">
    <location>
        <begin position="42"/>
        <end position="73"/>
    </location>
</feature>
<dbReference type="InterPro" id="IPR003582">
    <property type="entry name" value="ShKT_dom"/>
</dbReference>
<dbReference type="AlphaFoldDB" id="A0AAV2PW25"/>
<feature type="chain" id="PRO_5044022092" description="ShKT domain-containing protein" evidence="2">
    <location>
        <begin position="23"/>
        <end position="116"/>
    </location>
</feature>
<evidence type="ECO:0000259" key="3">
    <source>
        <dbReference type="PROSITE" id="PS51670"/>
    </source>
</evidence>
<feature type="signal peptide" evidence="2">
    <location>
        <begin position="1"/>
        <end position="22"/>
    </location>
</feature>
<protein>
    <recommendedName>
        <fullName evidence="3">ShKT domain-containing protein</fullName>
    </recommendedName>
</protein>
<name>A0AAV2PW25_MEGNR</name>
<dbReference type="PROSITE" id="PS51670">
    <property type="entry name" value="SHKT"/>
    <property type="match status" value="1"/>
</dbReference>
<feature type="non-terminal residue" evidence="4">
    <location>
        <position position="1"/>
    </location>
</feature>
<evidence type="ECO:0000313" key="4">
    <source>
        <dbReference type="EMBL" id="CAL4066090.1"/>
    </source>
</evidence>
<reference evidence="4 5" key="1">
    <citation type="submission" date="2024-05" db="EMBL/GenBank/DDBJ databases">
        <authorList>
            <person name="Wallberg A."/>
        </authorList>
    </citation>
    <scope>NUCLEOTIDE SEQUENCE [LARGE SCALE GENOMIC DNA]</scope>
</reference>
<comment type="caution">
    <text evidence="4">The sequence shown here is derived from an EMBL/GenBank/DDBJ whole genome shotgun (WGS) entry which is preliminary data.</text>
</comment>
<evidence type="ECO:0000256" key="1">
    <source>
        <dbReference type="PROSITE-ProRule" id="PRU01005"/>
    </source>
</evidence>
<evidence type="ECO:0000256" key="2">
    <source>
        <dbReference type="SAM" id="SignalP"/>
    </source>
</evidence>
<sequence length="116" mass="13303">TPTMRVIEGLLLLLAIIKTSTSLHLGDYNGEQVLTESAEVECEDKYPICDRYMDHCKDNIWTKQNCQKTCGSCIEDPEGAQDDPRSGEVNVYPRPSQRFFLIKKILLKKFFKKLFG</sequence>
<keyword evidence="2" id="KW-0732">Signal</keyword>
<keyword evidence="5" id="KW-1185">Reference proteome</keyword>
<gene>
    <name evidence="4" type="ORF">MNOR_LOCUS5337</name>
</gene>
<dbReference type="Pfam" id="PF01549">
    <property type="entry name" value="ShK"/>
    <property type="match status" value="1"/>
</dbReference>
<dbReference type="EMBL" id="CAXKWB010002053">
    <property type="protein sequence ID" value="CAL4066090.1"/>
    <property type="molecule type" value="Genomic_DNA"/>
</dbReference>
<evidence type="ECO:0000313" key="5">
    <source>
        <dbReference type="Proteomes" id="UP001497623"/>
    </source>
</evidence>
<dbReference type="Proteomes" id="UP001497623">
    <property type="component" value="Unassembled WGS sequence"/>
</dbReference>
<dbReference type="SMART" id="SM00254">
    <property type="entry name" value="ShKT"/>
    <property type="match status" value="1"/>
</dbReference>